<dbReference type="InterPro" id="IPR010994">
    <property type="entry name" value="RuvA_2-like"/>
</dbReference>
<evidence type="ECO:0000256" key="3">
    <source>
        <dbReference type="ARBA" id="ARBA00022769"/>
    </source>
</evidence>
<name>A0A840DCS4_9MICO</name>
<dbReference type="GO" id="GO:0009380">
    <property type="term" value="C:excinuclease repair complex"/>
    <property type="evidence" value="ECO:0007669"/>
    <property type="project" value="InterPro"/>
</dbReference>
<sequence length="653" mass="72895">MQDNRSAFRPAPGEIPKSPGVYRFLAVDGSVLYIGKAKNLRQRLANYFQPLHTLAPRTMQMLQRAAALDWTVVGSDTEALVLEQQRIRAELPPYNVVFRDDKSFPYLVVTLGHEAPRLEITRRKNIRGAKYYGPYPKLWALKQTYELLIQAFPIRTCKDSDYKAAMASGKPCLAGQIGKCHGPCSGRVTISAHREMVTEMVNFLNTLDSRKVAQLQRSMLEAAAAQEFEKAAKLRDQMLALQQILESNHVVLPQLSAADFFALYSDDLTASVHQFIVRDGRIRGERSWLVDIELEQQPGDLMAQVLQDAYQDNAAAPQIFVSVLPSELEAVQEILRQTRPRRGTVKITVPERGDTVQLLQTATKNAGEQLQRYKLKRASDLTSRTEALAGLQEALKLDRPPLRIDCVDVSHMQGTNVVAAVVAFADGLPLQDAYRKYKISQTRDDTDSIHQTVSRRAAQWLREEAELRRETAAALQQVAAAGEKFATVQGVQRRRRSVTRPDLLLVDGGVPQVNAAVRALSELGVTDVAICGIAKRMEELWLPDEQYPVILPRQSEELFLLQRIRDTAHRFAITFQRQQREAAISTALAQIPGIGDKRAAQLLQHFGSLHRVREATLAQLQQVPGVGEATATKIFAALRAERAASMTQPDFSA</sequence>
<evidence type="ECO:0000256" key="6">
    <source>
        <dbReference type="HAMAP-Rule" id="MF_00203"/>
    </source>
</evidence>
<dbReference type="GO" id="GO:0009381">
    <property type="term" value="F:excinuclease ABC activity"/>
    <property type="evidence" value="ECO:0007669"/>
    <property type="project" value="UniProtKB-UniRule"/>
</dbReference>
<dbReference type="EMBL" id="JACIFD010000001">
    <property type="protein sequence ID" value="MBB4070864.1"/>
    <property type="molecule type" value="Genomic_DNA"/>
</dbReference>
<keyword evidence="5 6" id="KW-0234">DNA repair</keyword>
<evidence type="ECO:0000259" key="8">
    <source>
        <dbReference type="PROSITE" id="PS50164"/>
    </source>
</evidence>
<dbReference type="FunFam" id="3.40.1440.10:FF:000001">
    <property type="entry name" value="UvrABC system protein C"/>
    <property type="match status" value="1"/>
</dbReference>
<dbReference type="Pfam" id="PF22920">
    <property type="entry name" value="UvrC_RNaseH"/>
    <property type="match status" value="1"/>
</dbReference>
<reference evidence="10" key="1">
    <citation type="submission" date="2020-08" db="EMBL/GenBank/DDBJ databases">
        <title>Sequencing the genomes of 1000 actinobacteria strains.</title>
        <authorList>
            <person name="Klenk H.-P."/>
        </authorList>
    </citation>
    <scope>NUCLEOTIDE SEQUENCE [LARGE SCALE GENOMIC DNA]</scope>
    <source>
        <strain evidence="10">DSM 27064</strain>
    </source>
</reference>
<keyword evidence="6" id="KW-0742">SOS response</keyword>
<dbReference type="SUPFAM" id="SSF47781">
    <property type="entry name" value="RuvA domain 2-like"/>
    <property type="match status" value="1"/>
</dbReference>
<comment type="function">
    <text evidence="6">The UvrABC repair system catalyzes the recognition and processing of DNA lesions. UvrC both incises the 5' and 3' sides of the lesion. The N-terminal half is responsible for the 3' incision and the C-terminal half is responsible for the 5' incision.</text>
</comment>
<dbReference type="RefSeq" id="WP_183304130.1">
    <property type="nucleotide sequence ID" value="NZ_JACIFD010000001.1"/>
</dbReference>
<dbReference type="Gene3D" id="1.10.150.20">
    <property type="entry name" value="5' to 3' exonuclease, C-terminal subdomain"/>
    <property type="match status" value="1"/>
</dbReference>
<evidence type="ECO:0000256" key="5">
    <source>
        <dbReference type="ARBA" id="ARBA00023204"/>
    </source>
</evidence>
<feature type="domain" description="GIY-YIG" evidence="8">
    <location>
        <begin position="17"/>
        <end position="96"/>
    </location>
</feature>
<keyword evidence="4 6" id="KW-0267">Excision nuclease</keyword>
<dbReference type="Pfam" id="PF14520">
    <property type="entry name" value="HHH_5"/>
    <property type="match status" value="1"/>
</dbReference>
<dbReference type="AlphaFoldDB" id="A0A840DCS4"/>
<proteinExistence type="inferred from homology"/>
<dbReference type="HAMAP" id="MF_00203">
    <property type="entry name" value="UvrC"/>
    <property type="match status" value="1"/>
</dbReference>
<keyword evidence="1 6" id="KW-0963">Cytoplasm</keyword>
<dbReference type="InterPro" id="IPR004791">
    <property type="entry name" value="UvrC"/>
</dbReference>
<dbReference type="CDD" id="cd10434">
    <property type="entry name" value="GIY-YIG_UvrC_Cho"/>
    <property type="match status" value="1"/>
</dbReference>
<feature type="domain" description="UvrC family homology region profile" evidence="9">
    <location>
        <begin position="260"/>
        <end position="520"/>
    </location>
</feature>
<dbReference type="SUPFAM" id="SSF46600">
    <property type="entry name" value="C-terminal UvrC-binding domain of UvrB"/>
    <property type="match status" value="1"/>
</dbReference>
<dbReference type="InterPro" id="IPR047296">
    <property type="entry name" value="GIY-YIG_UvrC_Cho"/>
</dbReference>
<keyword evidence="2 6" id="KW-0227">DNA damage</keyword>
<dbReference type="GO" id="GO:0006289">
    <property type="term" value="P:nucleotide-excision repair"/>
    <property type="evidence" value="ECO:0007669"/>
    <property type="project" value="UniProtKB-UniRule"/>
</dbReference>
<dbReference type="PROSITE" id="PS50164">
    <property type="entry name" value="GIY_YIG"/>
    <property type="match status" value="1"/>
</dbReference>
<dbReference type="NCBIfam" id="TIGR00194">
    <property type="entry name" value="uvrC"/>
    <property type="match status" value="1"/>
</dbReference>
<dbReference type="InterPro" id="IPR003583">
    <property type="entry name" value="Hlx-hairpin-Hlx_DNA-bd_motif"/>
</dbReference>
<evidence type="ECO:0000256" key="2">
    <source>
        <dbReference type="ARBA" id="ARBA00022763"/>
    </source>
</evidence>
<dbReference type="SMART" id="SM00278">
    <property type="entry name" value="HhH1"/>
    <property type="match status" value="2"/>
</dbReference>
<dbReference type="Gene3D" id="3.40.1440.10">
    <property type="entry name" value="GIY-YIG endonuclease"/>
    <property type="match status" value="1"/>
</dbReference>
<dbReference type="PROSITE" id="PS50165">
    <property type="entry name" value="UVRC"/>
    <property type="match status" value="1"/>
</dbReference>
<dbReference type="SMART" id="SM00465">
    <property type="entry name" value="GIYc"/>
    <property type="match status" value="1"/>
</dbReference>
<dbReference type="InterPro" id="IPR038476">
    <property type="entry name" value="UvrC_RNase_H_dom_sf"/>
</dbReference>
<evidence type="ECO:0000313" key="10">
    <source>
        <dbReference type="EMBL" id="MBB4070864.1"/>
    </source>
</evidence>
<dbReference type="InterPro" id="IPR050066">
    <property type="entry name" value="UvrABC_protein_C"/>
</dbReference>
<dbReference type="InterPro" id="IPR035901">
    <property type="entry name" value="GIY-YIG_endonuc_sf"/>
</dbReference>
<feature type="domain" description="UVR" evidence="7">
    <location>
        <begin position="209"/>
        <end position="244"/>
    </location>
</feature>
<dbReference type="InterPro" id="IPR001943">
    <property type="entry name" value="UVR_dom"/>
</dbReference>
<comment type="subunit">
    <text evidence="6">Interacts with UvrB in an incision complex.</text>
</comment>
<dbReference type="Gene3D" id="4.10.860.10">
    <property type="entry name" value="UVR domain"/>
    <property type="match status" value="1"/>
</dbReference>
<comment type="similarity">
    <text evidence="6">Belongs to the UvrC family.</text>
</comment>
<keyword evidence="11" id="KW-1185">Reference proteome</keyword>
<keyword evidence="3 6" id="KW-0228">DNA excision</keyword>
<dbReference type="Gene3D" id="3.30.420.340">
    <property type="entry name" value="UvrC, RNAse H endonuclease domain"/>
    <property type="match status" value="1"/>
</dbReference>
<organism evidence="10 11">
    <name type="scientific">Canibacter oris</name>
    <dbReference type="NCBI Taxonomy" id="1365628"/>
    <lineage>
        <taxon>Bacteria</taxon>
        <taxon>Bacillati</taxon>
        <taxon>Actinomycetota</taxon>
        <taxon>Actinomycetes</taxon>
        <taxon>Micrococcales</taxon>
        <taxon>Microbacteriaceae</taxon>
        <taxon>Canibacter</taxon>
    </lineage>
</organism>
<evidence type="ECO:0000259" key="7">
    <source>
        <dbReference type="PROSITE" id="PS50151"/>
    </source>
</evidence>
<dbReference type="InterPro" id="IPR036876">
    <property type="entry name" value="UVR_dom_sf"/>
</dbReference>
<dbReference type="GO" id="GO:0005737">
    <property type="term" value="C:cytoplasm"/>
    <property type="evidence" value="ECO:0007669"/>
    <property type="project" value="UniProtKB-SubCell"/>
</dbReference>
<comment type="subcellular location">
    <subcellularLocation>
        <location evidence="6">Cytoplasm</location>
    </subcellularLocation>
</comment>
<evidence type="ECO:0000259" key="9">
    <source>
        <dbReference type="PROSITE" id="PS50165"/>
    </source>
</evidence>
<protein>
    <recommendedName>
        <fullName evidence="6">UvrABC system protein C</fullName>
        <shortName evidence="6">Protein UvrC</shortName>
    </recommendedName>
    <alternativeName>
        <fullName evidence="6">Excinuclease ABC subunit C</fullName>
    </alternativeName>
</protein>
<dbReference type="Pfam" id="PF08459">
    <property type="entry name" value="UvrC_RNaseH_dom"/>
    <property type="match status" value="1"/>
</dbReference>
<dbReference type="Proteomes" id="UP000571183">
    <property type="component" value="Unassembled WGS sequence"/>
</dbReference>
<dbReference type="InterPro" id="IPR001162">
    <property type="entry name" value="UvrC_RNase_H_dom"/>
</dbReference>
<dbReference type="NCBIfam" id="NF001824">
    <property type="entry name" value="PRK00558.1-5"/>
    <property type="match status" value="1"/>
</dbReference>
<dbReference type="PANTHER" id="PTHR30562">
    <property type="entry name" value="UVRC/OXIDOREDUCTASE"/>
    <property type="match status" value="1"/>
</dbReference>
<dbReference type="PANTHER" id="PTHR30562:SF1">
    <property type="entry name" value="UVRABC SYSTEM PROTEIN C"/>
    <property type="match status" value="1"/>
</dbReference>
<accession>A0A840DCS4</accession>
<dbReference type="GO" id="GO:0009432">
    <property type="term" value="P:SOS response"/>
    <property type="evidence" value="ECO:0007669"/>
    <property type="project" value="UniProtKB-UniRule"/>
</dbReference>
<dbReference type="GO" id="GO:0003677">
    <property type="term" value="F:DNA binding"/>
    <property type="evidence" value="ECO:0007669"/>
    <property type="project" value="UniProtKB-UniRule"/>
</dbReference>
<gene>
    <name evidence="6" type="primary">uvrC</name>
    <name evidence="10" type="ORF">F5897_000140</name>
</gene>
<dbReference type="Pfam" id="PF01541">
    <property type="entry name" value="GIY-YIG"/>
    <property type="match status" value="1"/>
</dbReference>
<dbReference type="PROSITE" id="PS50151">
    <property type="entry name" value="UVR"/>
    <property type="match status" value="1"/>
</dbReference>
<evidence type="ECO:0000313" key="11">
    <source>
        <dbReference type="Proteomes" id="UP000571183"/>
    </source>
</evidence>
<evidence type="ECO:0000256" key="1">
    <source>
        <dbReference type="ARBA" id="ARBA00022490"/>
    </source>
</evidence>
<dbReference type="Pfam" id="PF02151">
    <property type="entry name" value="UVR"/>
    <property type="match status" value="1"/>
</dbReference>
<evidence type="ECO:0000256" key="4">
    <source>
        <dbReference type="ARBA" id="ARBA00022881"/>
    </source>
</evidence>
<comment type="caution">
    <text evidence="10">The sequence shown here is derived from an EMBL/GenBank/DDBJ whole genome shotgun (WGS) entry which is preliminary data.</text>
</comment>
<dbReference type="SUPFAM" id="SSF82771">
    <property type="entry name" value="GIY-YIG endonuclease"/>
    <property type="match status" value="1"/>
</dbReference>
<dbReference type="InterPro" id="IPR000305">
    <property type="entry name" value="GIY-YIG_endonuc"/>
</dbReference>